<feature type="signal peptide" evidence="1">
    <location>
        <begin position="1"/>
        <end position="20"/>
    </location>
</feature>
<evidence type="ECO:0008006" key="4">
    <source>
        <dbReference type="Google" id="ProtNLM"/>
    </source>
</evidence>
<feature type="chain" id="PRO_5025406596" description="Secreted protein" evidence="1">
    <location>
        <begin position="21"/>
        <end position="126"/>
    </location>
</feature>
<reference evidence="2" key="1">
    <citation type="journal article" date="2020" name="Stud. Mycol.">
        <title>101 Dothideomycetes genomes: a test case for predicting lifestyles and emergence of pathogens.</title>
        <authorList>
            <person name="Haridas S."/>
            <person name="Albert R."/>
            <person name="Binder M."/>
            <person name="Bloem J."/>
            <person name="Labutti K."/>
            <person name="Salamov A."/>
            <person name="Andreopoulos B."/>
            <person name="Baker S."/>
            <person name="Barry K."/>
            <person name="Bills G."/>
            <person name="Bluhm B."/>
            <person name="Cannon C."/>
            <person name="Castanera R."/>
            <person name="Culley D."/>
            <person name="Daum C."/>
            <person name="Ezra D."/>
            <person name="Gonzalez J."/>
            <person name="Henrissat B."/>
            <person name="Kuo A."/>
            <person name="Liang C."/>
            <person name="Lipzen A."/>
            <person name="Lutzoni F."/>
            <person name="Magnuson J."/>
            <person name="Mondo S."/>
            <person name="Nolan M."/>
            <person name="Ohm R."/>
            <person name="Pangilinan J."/>
            <person name="Park H.-J."/>
            <person name="Ramirez L."/>
            <person name="Alfaro M."/>
            <person name="Sun H."/>
            <person name="Tritt A."/>
            <person name="Yoshinaga Y."/>
            <person name="Zwiers L.-H."/>
            <person name="Turgeon B."/>
            <person name="Goodwin S."/>
            <person name="Spatafora J."/>
            <person name="Crous P."/>
            <person name="Grigoriev I."/>
        </authorList>
    </citation>
    <scope>NUCLEOTIDE SEQUENCE</scope>
    <source>
        <strain evidence="2">CBS 122681</strain>
    </source>
</reference>
<accession>A0A6A6SK24</accession>
<keyword evidence="3" id="KW-1185">Reference proteome</keyword>
<sequence length="126" mass="13424">MHFTKLALITAAISVSQVAAGLTCYDSGSTWGSDAQKNDAKQKGYDWCATYGDANYGSGSQAKSCVSYSGGKIMFRMKNGASTTQYLDKTQCGAMLLNYILTCPKGGYDDTTDGWRPRADPGIGCD</sequence>
<dbReference type="AlphaFoldDB" id="A0A6A6SK24"/>
<proteinExistence type="predicted"/>
<name>A0A6A6SK24_9PLEO</name>
<dbReference type="OrthoDB" id="4414337at2759"/>
<protein>
    <recommendedName>
        <fullName evidence="4">Secreted protein</fullName>
    </recommendedName>
</protein>
<keyword evidence="1" id="KW-0732">Signal</keyword>
<organism evidence="2 3">
    <name type="scientific">Lophiostoma macrostomum CBS 122681</name>
    <dbReference type="NCBI Taxonomy" id="1314788"/>
    <lineage>
        <taxon>Eukaryota</taxon>
        <taxon>Fungi</taxon>
        <taxon>Dikarya</taxon>
        <taxon>Ascomycota</taxon>
        <taxon>Pezizomycotina</taxon>
        <taxon>Dothideomycetes</taxon>
        <taxon>Pleosporomycetidae</taxon>
        <taxon>Pleosporales</taxon>
        <taxon>Lophiostomataceae</taxon>
        <taxon>Lophiostoma</taxon>
    </lineage>
</organism>
<evidence type="ECO:0000313" key="2">
    <source>
        <dbReference type="EMBL" id="KAF2647341.1"/>
    </source>
</evidence>
<dbReference type="EMBL" id="MU004632">
    <property type="protein sequence ID" value="KAF2647341.1"/>
    <property type="molecule type" value="Genomic_DNA"/>
</dbReference>
<dbReference type="Proteomes" id="UP000799324">
    <property type="component" value="Unassembled WGS sequence"/>
</dbReference>
<evidence type="ECO:0000313" key="3">
    <source>
        <dbReference type="Proteomes" id="UP000799324"/>
    </source>
</evidence>
<gene>
    <name evidence="2" type="ORF">K491DRAFT_784787</name>
</gene>
<evidence type="ECO:0000256" key="1">
    <source>
        <dbReference type="SAM" id="SignalP"/>
    </source>
</evidence>